<evidence type="ECO:0000313" key="3">
    <source>
        <dbReference type="Proteomes" id="UP001317001"/>
    </source>
</evidence>
<accession>A0ABY5NU50</accession>
<gene>
    <name evidence="2" type="ORF">NPX36_03470</name>
</gene>
<dbReference type="PROSITE" id="PS51257">
    <property type="entry name" value="PROKAR_LIPOPROTEIN"/>
    <property type="match status" value="1"/>
</dbReference>
<reference evidence="2 3" key="1">
    <citation type="submission" date="2022-08" db="EMBL/GenBank/DDBJ databases">
        <title>Myroides zhujiangensis sp. nov., a novel bacterium isolated from sediment in the Pearl River Estuary.</title>
        <authorList>
            <person name="Cui L."/>
        </authorList>
    </citation>
    <scope>NUCLEOTIDE SEQUENCE [LARGE SCALE GENOMIC DNA]</scope>
    <source>
        <strain evidence="2 3">SCSIO 72103</strain>
    </source>
</reference>
<evidence type="ECO:0000256" key="1">
    <source>
        <dbReference type="SAM" id="SignalP"/>
    </source>
</evidence>
<sequence length="183" mass="20391">MKKLLFILAIIALFISCNKDDDPTPTPVNPVEQLPPATQNGAVMLACTVNGIPYICKDYSQVTSYYQWVNGGYGFVITGRKKTSLIWSIFLSNLGNSPIESNNTYILNSNNPGYGAGADVVDFNSNTIERSKTTATYTGEMTITKFDVQNEIVSGTFWFDIQNPWTGEKIEIRDGRFDTRFSQ</sequence>
<protein>
    <submittedName>
        <fullName evidence="2">DUF6252 family protein</fullName>
    </submittedName>
</protein>
<keyword evidence="1" id="KW-0732">Signal</keyword>
<dbReference type="RefSeq" id="WP_257500034.1">
    <property type="nucleotide sequence ID" value="NZ_CP102382.1"/>
</dbReference>
<proteinExistence type="predicted"/>
<dbReference type="EMBL" id="CP102382">
    <property type="protein sequence ID" value="UUV22117.1"/>
    <property type="molecule type" value="Genomic_DNA"/>
</dbReference>
<evidence type="ECO:0000313" key="2">
    <source>
        <dbReference type="EMBL" id="UUV22117.1"/>
    </source>
</evidence>
<feature type="signal peptide" evidence="1">
    <location>
        <begin position="1"/>
        <end position="19"/>
    </location>
</feature>
<dbReference type="Proteomes" id="UP001317001">
    <property type="component" value="Chromosome"/>
</dbReference>
<keyword evidence="3" id="KW-1185">Reference proteome</keyword>
<name>A0ABY5NU50_9FLAO</name>
<organism evidence="2 3">
    <name type="scientific">Paenimyroides aestuarii</name>
    <dbReference type="NCBI Taxonomy" id="2968490"/>
    <lineage>
        <taxon>Bacteria</taxon>
        <taxon>Pseudomonadati</taxon>
        <taxon>Bacteroidota</taxon>
        <taxon>Flavobacteriia</taxon>
        <taxon>Flavobacteriales</taxon>
        <taxon>Flavobacteriaceae</taxon>
        <taxon>Paenimyroides</taxon>
    </lineage>
</organism>
<feature type="chain" id="PRO_5046682728" evidence="1">
    <location>
        <begin position="20"/>
        <end position="183"/>
    </location>
</feature>